<sequence length="101" mass="11432">MSMAAAVRATVKTGSTEYEIAVAVIRVHVVSFVGSHSWDAVWNLANIKFLSLANLTLKKSTYSFSDQHSDFNFRIYSIRRYMMDVTFGVLYAAGNKDSWIR</sequence>
<dbReference type="EMBL" id="SUNJ01000598">
    <property type="protein sequence ID" value="TPP67511.1"/>
    <property type="molecule type" value="Genomic_DNA"/>
</dbReference>
<evidence type="ECO:0000313" key="1">
    <source>
        <dbReference type="EMBL" id="TPP67511.1"/>
    </source>
</evidence>
<comment type="caution">
    <text evidence="1">The sequence shown here is derived from an EMBL/GenBank/DDBJ whole genome shotgun (WGS) entry which is preliminary data.</text>
</comment>
<evidence type="ECO:0000313" key="2">
    <source>
        <dbReference type="Proteomes" id="UP000316759"/>
    </source>
</evidence>
<organism evidence="1 2">
    <name type="scientific">Fasciola gigantica</name>
    <name type="common">Giant liver fluke</name>
    <dbReference type="NCBI Taxonomy" id="46835"/>
    <lineage>
        <taxon>Eukaryota</taxon>
        <taxon>Metazoa</taxon>
        <taxon>Spiralia</taxon>
        <taxon>Lophotrochozoa</taxon>
        <taxon>Platyhelminthes</taxon>
        <taxon>Trematoda</taxon>
        <taxon>Digenea</taxon>
        <taxon>Plagiorchiida</taxon>
        <taxon>Echinostomata</taxon>
        <taxon>Echinostomatoidea</taxon>
        <taxon>Fasciolidae</taxon>
        <taxon>Fasciola</taxon>
    </lineage>
</organism>
<reference evidence="1 2" key="1">
    <citation type="submission" date="2019-04" db="EMBL/GenBank/DDBJ databases">
        <title>Annotation for the trematode Fasciola gigantica.</title>
        <authorList>
            <person name="Choi Y.-J."/>
        </authorList>
    </citation>
    <scope>NUCLEOTIDE SEQUENCE [LARGE SCALE GENOMIC DNA]</scope>
    <source>
        <strain evidence="1">Uganda_cow_1</strain>
    </source>
</reference>
<gene>
    <name evidence="1" type="ORF">FGIG_10102</name>
</gene>
<keyword evidence="2" id="KW-1185">Reference proteome</keyword>
<dbReference type="Proteomes" id="UP000316759">
    <property type="component" value="Unassembled WGS sequence"/>
</dbReference>
<name>A0A504Z506_FASGI</name>
<accession>A0A504Z506</accession>
<protein>
    <submittedName>
        <fullName evidence="1">Uncharacterized protein</fullName>
    </submittedName>
</protein>
<dbReference type="AlphaFoldDB" id="A0A504Z506"/>
<proteinExistence type="predicted"/>